<feature type="transmembrane region" description="Helical" evidence="1">
    <location>
        <begin position="105"/>
        <end position="125"/>
    </location>
</feature>
<dbReference type="EMBL" id="JAPMLE010000001">
    <property type="protein sequence ID" value="MDR8524855.1"/>
    <property type="molecule type" value="Genomic_DNA"/>
</dbReference>
<dbReference type="Proteomes" id="UP001259340">
    <property type="component" value="Unassembled WGS sequence"/>
</dbReference>
<gene>
    <name evidence="2" type="ORF">OS133_14640</name>
    <name evidence="3" type="ORF">OS134_02500</name>
</gene>
<dbReference type="Proteomes" id="UP001271263">
    <property type="component" value="Unassembled WGS sequence"/>
</dbReference>
<dbReference type="RefSeq" id="WP_310655251.1">
    <property type="nucleotide sequence ID" value="NZ_JAPMLA010000002.1"/>
</dbReference>
<feature type="transmembrane region" description="Helical" evidence="1">
    <location>
        <begin position="46"/>
        <end position="67"/>
    </location>
</feature>
<evidence type="ECO:0008006" key="6">
    <source>
        <dbReference type="Google" id="ProtNLM"/>
    </source>
</evidence>
<keyword evidence="5" id="KW-1185">Reference proteome</keyword>
<feature type="transmembrane region" description="Helical" evidence="1">
    <location>
        <begin position="79"/>
        <end position="99"/>
    </location>
</feature>
<dbReference type="AlphaFoldDB" id="A0AAW8NR81"/>
<reference evidence="3 5" key="1">
    <citation type="journal article" date="2022" name="bioRxiv">
        <title>Prophages regulate Shewanella fidelis 3313 motility and biofilm formation: implications for gut colonization dynamics in Ciona robusta.</title>
        <authorList>
            <person name="Natarajan O."/>
            <person name="Gibboney S.L."/>
            <person name="Young M.N."/>
            <person name="Lim S.J."/>
            <person name="Pluta N."/>
            <person name="Atkinson C.G."/>
            <person name="Leigh B.A."/>
            <person name="Liberti A."/>
            <person name="Kees E.D."/>
            <person name="Breitbart M."/>
            <person name="Gralnick J.A."/>
            <person name="Dishaw L.J."/>
        </authorList>
    </citation>
    <scope>NUCLEOTIDE SEQUENCE [LARGE SCALE GENOMIC DNA]</scope>
    <source>
        <strain evidence="3 5">JG4066</strain>
    </source>
</reference>
<keyword evidence="1" id="KW-0472">Membrane</keyword>
<evidence type="ECO:0000313" key="5">
    <source>
        <dbReference type="Proteomes" id="UP001271263"/>
    </source>
</evidence>
<accession>A0AAW8NR81</accession>
<evidence type="ECO:0000313" key="3">
    <source>
        <dbReference type="EMBL" id="MDW4822937.1"/>
    </source>
</evidence>
<organism evidence="2 4">
    <name type="scientific">Shewanella fidelis</name>
    <dbReference type="NCBI Taxonomy" id="173509"/>
    <lineage>
        <taxon>Bacteria</taxon>
        <taxon>Pseudomonadati</taxon>
        <taxon>Pseudomonadota</taxon>
        <taxon>Gammaproteobacteria</taxon>
        <taxon>Alteromonadales</taxon>
        <taxon>Shewanellaceae</taxon>
        <taxon>Shewanella</taxon>
    </lineage>
</organism>
<protein>
    <recommendedName>
        <fullName evidence="6">ATP synthase subunit I</fullName>
    </recommendedName>
</protein>
<reference evidence="2" key="2">
    <citation type="submission" date="2022-11" db="EMBL/GenBank/DDBJ databases">
        <title>Prophages regulate Shewanella fidelis motility and biofilm formation: implications for gut colonization dynamics in Ciona robusta.</title>
        <authorList>
            <person name="Natarajan O."/>
            <person name="Gibboney S.L."/>
            <person name="Young M.N."/>
            <person name="Lim S.J."/>
            <person name="Pluta N."/>
            <person name="Atkinson C.G.F."/>
            <person name="Leigh B.A."/>
            <person name="Liberti A."/>
            <person name="Kees E."/>
            <person name="Breitbart M."/>
            <person name="Gralnick J."/>
            <person name="Dishaw L.J."/>
        </authorList>
    </citation>
    <scope>NUCLEOTIDE SEQUENCE</scope>
    <source>
        <strain evidence="2">3313</strain>
    </source>
</reference>
<dbReference type="EMBL" id="JAPMLD010000001">
    <property type="protein sequence ID" value="MDW4822937.1"/>
    <property type="molecule type" value="Genomic_DNA"/>
</dbReference>
<keyword evidence="1" id="KW-0812">Transmembrane</keyword>
<name>A0AAW8NR81_9GAMM</name>
<evidence type="ECO:0000313" key="4">
    <source>
        <dbReference type="Proteomes" id="UP001259340"/>
    </source>
</evidence>
<proteinExistence type="predicted"/>
<comment type="caution">
    <text evidence="2">The sequence shown here is derived from an EMBL/GenBank/DDBJ whole genome shotgun (WGS) entry which is preliminary data.</text>
</comment>
<keyword evidence="1" id="KW-1133">Transmembrane helix</keyword>
<evidence type="ECO:0000313" key="2">
    <source>
        <dbReference type="EMBL" id="MDR8524855.1"/>
    </source>
</evidence>
<evidence type="ECO:0000256" key="1">
    <source>
        <dbReference type="SAM" id="Phobius"/>
    </source>
</evidence>
<sequence length="128" mass="14713">MKKYSFAKVQLIFFLLLLYCLAFDFVILDKGFSVSYVHRTEICALGVGVGFVVLYMFIALAFGSEFFKLIFRRTNEYELFNLGITRFVAFSIAFVLMLSGYIYSVTIPVMLLVYGELLYIIIIGGDDW</sequence>